<reference evidence="1" key="1">
    <citation type="submission" date="2020-11" db="EMBL/GenBank/DDBJ databases">
        <authorList>
            <person name="Whitehead M."/>
        </authorList>
    </citation>
    <scope>NUCLEOTIDE SEQUENCE</scope>
    <source>
        <strain evidence="1">EGII</strain>
    </source>
</reference>
<feature type="non-terminal residue" evidence="1">
    <location>
        <position position="1"/>
    </location>
</feature>
<accession>A0A811U2R3</accession>
<evidence type="ECO:0000313" key="2">
    <source>
        <dbReference type="Proteomes" id="UP000606786"/>
    </source>
</evidence>
<dbReference type="EMBL" id="CAJHJT010000001">
    <property type="protein sequence ID" value="CAD6991555.1"/>
    <property type="molecule type" value="Genomic_DNA"/>
</dbReference>
<proteinExistence type="predicted"/>
<keyword evidence="2" id="KW-1185">Reference proteome</keyword>
<comment type="caution">
    <text evidence="1">The sequence shown here is derived from an EMBL/GenBank/DDBJ whole genome shotgun (WGS) entry which is preliminary data.</text>
</comment>
<sequence>IFAVYCGGGAFTLLVASNVSISLPLQANLDFLWLCSLPTSTEQPIGVLNNKAEANAVHFLITIINIIVKSHNETVISTLLP</sequence>
<dbReference type="AlphaFoldDB" id="A0A811U2R3"/>
<dbReference type="Proteomes" id="UP000606786">
    <property type="component" value="Unassembled WGS sequence"/>
</dbReference>
<gene>
    <name evidence="1" type="ORF">CCAP1982_LOCUS474</name>
</gene>
<evidence type="ECO:0000313" key="1">
    <source>
        <dbReference type="EMBL" id="CAD6991555.1"/>
    </source>
</evidence>
<organism evidence="1 2">
    <name type="scientific">Ceratitis capitata</name>
    <name type="common">Mediterranean fruit fly</name>
    <name type="synonym">Tephritis capitata</name>
    <dbReference type="NCBI Taxonomy" id="7213"/>
    <lineage>
        <taxon>Eukaryota</taxon>
        <taxon>Metazoa</taxon>
        <taxon>Ecdysozoa</taxon>
        <taxon>Arthropoda</taxon>
        <taxon>Hexapoda</taxon>
        <taxon>Insecta</taxon>
        <taxon>Pterygota</taxon>
        <taxon>Neoptera</taxon>
        <taxon>Endopterygota</taxon>
        <taxon>Diptera</taxon>
        <taxon>Brachycera</taxon>
        <taxon>Muscomorpha</taxon>
        <taxon>Tephritoidea</taxon>
        <taxon>Tephritidae</taxon>
        <taxon>Ceratitis</taxon>
        <taxon>Ceratitis</taxon>
    </lineage>
</organism>
<name>A0A811U2R3_CERCA</name>
<protein>
    <submittedName>
        <fullName evidence="1">(Mediterranean fruit fly) hypothetical protein</fullName>
    </submittedName>
</protein>